<evidence type="ECO:0000313" key="13">
    <source>
        <dbReference type="EMBL" id="KAK8161507.1"/>
    </source>
</evidence>
<keyword evidence="9" id="KW-0131">Cell cycle</keyword>
<feature type="domain" description="SMC hinge" evidence="12">
    <location>
        <begin position="378"/>
        <end position="494"/>
    </location>
</feature>
<dbReference type="Gene3D" id="1.10.287.1490">
    <property type="match status" value="1"/>
</dbReference>
<evidence type="ECO:0000256" key="1">
    <source>
        <dbReference type="ARBA" id="ARBA00004123"/>
    </source>
</evidence>
<comment type="subcellular location">
    <subcellularLocation>
        <location evidence="2">Chromosome</location>
    </subcellularLocation>
    <subcellularLocation>
        <location evidence="1">Nucleus</location>
    </subcellularLocation>
</comment>
<dbReference type="Gene3D" id="3.40.50.300">
    <property type="entry name" value="P-loop containing nucleotide triphosphate hydrolases"/>
    <property type="match status" value="2"/>
</dbReference>
<evidence type="ECO:0000256" key="3">
    <source>
        <dbReference type="ARBA" id="ARBA00005597"/>
    </source>
</evidence>
<feature type="compositionally biased region" description="Polar residues" evidence="11">
    <location>
        <begin position="78"/>
        <end position="90"/>
    </location>
</feature>
<dbReference type="InterPro" id="IPR010935">
    <property type="entry name" value="SMC_hinge"/>
</dbReference>
<evidence type="ECO:0000256" key="10">
    <source>
        <dbReference type="SAM" id="Coils"/>
    </source>
</evidence>
<keyword evidence="5" id="KW-0132">Cell division</keyword>
<dbReference type="Gene3D" id="1.20.1060.20">
    <property type="match status" value="1"/>
</dbReference>
<dbReference type="PANTHER" id="PTHR18937">
    <property type="entry name" value="STRUCTURAL MAINTENANCE OF CHROMOSOMES SMC FAMILY MEMBER"/>
    <property type="match status" value="1"/>
</dbReference>
<keyword evidence="8" id="KW-0539">Nucleus</keyword>
<evidence type="ECO:0000256" key="5">
    <source>
        <dbReference type="ARBA" id="ARBA00022618"/>
    </source>
</evidence>
<dbReference type="EMBL" id="JBBWUH010000007">
    <property type="protein sequence ID" value="KAK8161507.1"/>
    <property type="molecule type" value="Genomic_DNA"/>
</dbReference>
<protein>
    <recommendedName>
        <fullName evidence="12">SMC hinge domain-containing protein</fullName>
    </recommendedName>
</protein>
<evidence type="ECO:0000256" key="7">
    <source>
        <dbReference type="ARBA" id="ARBA00023054"/>
    </source>
</evidence>
<keyword evidence="4" id="KW-0158">Chromosome</keyword>
<dbReference type="InterPro" id="IPR024704">
    <property type="entry name" value="SMC"/>
</dbReference>
<dbReference type="InterPro" id="IPR028468">
    <property type="entry name" value="Smc1_ABC"/>
</dbReference>
<feature type="coiled-coil region" evidence="10">
    <location>
        <begin position="231"/>
        <end position="328"/>
    </location>
</feature>
<evidence type="ECO:0000256" key="8">
    <source>
        <dbReference type="ARBA" id="ARBA00023242"/>
    </source>
</evidence>
<dbReference type="PANTHER" id="PTHR18937:SF12">
    <property type="entry name" value="STRUCTURAL MAINTENANCE OF CHROMOSOMES PROTEIN"/>
    <property type="match status" value="1"/>
</dbReference>
<dbReference type="Proteomes" id="UP001456524">
    <property type="component" value="Unassembled WGS sequence"/>
</dbReference>
<feature type="compositionally biased region" description="Basic and acidic residues" evidence="11">
    <location>
        <begin position="98"/>
        <end position="107"/>
    </location>
</feature>
<dbReference type="PIRSF" id="PIRSF005719">
    <property type="entry name" value="SMC"/>
    <property type="match status" value="1"/>
</dbReference>
<keyword evidence="6" id="KW-0498">Mitosis</keyword>
<dbReference type="SMART" id="SM00968">
    <property type="entry name" value="SMC_hinge"/>
    <property type="match status" value="1"/>
</dbReference>
<keyword evidence="7 10" id="KW-0175">Coiled coil</keyword>
<dbReference type="InterPro" id="IPR036277">
    <property type="entry name" value="SMC_hinge_sf"/>
</dbReference>
<evidence type="ECO:0000256" key="11">
    <source>
        <dbReference type="SAM" id="MobiDB-lite"/>
    </source>
</evidence>
<dbReference type="SUPFAM" id="SSF75553">
    <property type="entry name" value="Smc hinge domain"/>
    <property type="match status" value="1"/>
</dbReference>
<feature type="coiled-coil region" evidence="10">
    <location>
        <begin position="678"/>
        <end position="772"/>
    </location>
</feature>
<proteinExistence type="inferred from homology"/>
<dbReference type="InterPro" id="IPR003395">
    <property type="entry name" value="RecF/RecN/SMC_N"/>
</dbReference>
<evidence type="ECO:0000259" key="12">
    <source>
        <dbReference type="SMART" id="SM00968"/>
    </source>
</evidence>
<evidence type="ECO:0000256" key="6">
    <source>
        <dbReference type="ARBA" id="ARBA00022776"/>
    </source>
</evidence>
<feature type="region of interest" description="Disordered" evidence="11">
    <location>
        <begin position="78"/>
        <end position="118"/>
    </location>
</feature>
<dbReference type="SUPFAM" id="SSF52540">
    <property type="entry name" value="P-loop containing nucleoside triphosphate hydrolases"/>
    <property type="match status" value="1"/>
</dbReference>
<evidence type="ECO:0000256" key="2">
    <source>
        <dbReference type="ARBA" id="ARBA00004286"/>
    </source>
</evidence>
<feature type="coiled-coil region" evidence="10">
    <location>
        <begin position="893"/>
        <end position="927"/>
    </location>
</feature>
<evidence type="ECO:0000256" key="4">
    <source>
        <dbReference type="ARBA" id="ARBA00022454"/>
    </source>
</evidence>
<keyword evidence="14" id="KW-1185">Reference proteome</keyword>
<evidence type="ECO:0000256" key="9">
    <source>
        <dbReference type="ARBA" id="ARBA00023306"/>
    </source>
</evidence>
<comment type="caution">
    <text evidence="13">The sequence shown here is derived from an EMBL/GenBank/DDBJ whole genome shotgun (WGS) entry which is preliminary data.</text>
</comment>
<reference evidence="13 14" key="1">
    <citation type="journal article" date="2022" name="G3 (Bethesda)">
        <title>Enemy or ally: a genomic approach to elucidate the lifestyle of Phyllosticta citrichinaensis.</title>
        <authorList>
            <person name="Buijs V.A."/>
            <person name="Groenewald J.Z."/>
            <person name="Haridas S."/>
            <person name="LaButti K.M."/>
            <person name="Lipzen A."/>
            <person name="Martin F.M."/>
            <person name="Barry K."/>
            <person name="Grigoriev I.V."/>
            <person name="Crous P.W."/>
            <person name="Seidl M.F."/>
        </authorList>
    </citation>
    <scope>NUCLEOTIDE SEQUENCE [LARGE SCALE GENOMIC DNA]</scope>
    <source>
        <strain evidence="13 14">CBS 129764</strain>
    </source>
</reference>
<sequence>MGKLIRLELFNFKSYRGHHVLLFGDSHFTSIIGPNGSGKSNSMDAISFVLGIKSSHLRSTHLRDLVYRGRVLRTSKINADGTATEQNGDGETNGEANGEVHSDDDSTQRSSQRNDPQTAWVMAVYEDDAGDEQKWKRTITSQGQSEYRINNRIVTAKQYNEALEAENILIKARNFLVFQGDVEAIASQSPKDLTRLIEQISGSLEYKADYERLKVEAEKAADDQGFKLNQRRAINSEIKQYQEQKKEAENYARKADERDQAIVTHVLWKLYHHQREIEEATAEIQKHQEELKEHKRSVEKYEQKLEEAKRAQKEIDTKKKNFNHLTSERLRMAQKQTELEEKLQDVLNKLVEADDGRRESEKELRAKETIAAMKRIFPGVRGRVHELCRPKQKKFDTAVSTVLGRHFDAIVVDTEKTAKDCIQYLRDQRAGQGTFIPLDTIQVKAVNPNLKGMHRGMRLAIDTIEYDNAVERAMSYACGNSIVCDDLKVAKYLAYEKGVDAKAVTLDGTVIHKGGLMTGGRGPQDRNTRRWEDAEVENLRRLRDKLLADHAALPKAHHRGSEEETLQAELDGLQQRMDYMKEEVKALDRNIESKQREHAFQVEQFNEARPKYQEQAEGLQNLTSNLQTIKNSVGEVEDEVFADFCQRLGYENIRSYEAQQGHLQQEATKKKLEFTLQRSKLENQLSFETQRLQGTNDRIKALKDQSTRDEQLISTLENQKEGIQNEIDVLNAELEQLKEQLEQLREKFTQRAERVAEERRELQRRNKSVEGTLKAVSSLEAEVQRNASGRYALLRKCKIDEVKLPLQQGSRSLDSLPLDNLMKGVGDPDAMDVDGDENATQTPGDVDIQDYGIHVDFEQLDEEFKEDSSSRCEEGLLETIHTISSELEKMAPNMRANERLEGVESRLKTTEKDFESARRSAKRARDDFDAVKDKRLELFNKAFSHISEQIGSVYKDLTRSTAFPLGGQAYLDQEDNDEPYLAGLKYHAMPPLKRFRDMEHLSGGEKTIAALALLFSIHSFQPSPFFVLDEVDAALDNVNVMRVAQYVKDHAGPGMQFIVISLKTGFFQESESLVGVMRDQVANSSRTLTLDLRKYQPT</sequence>
<feature type="coiled-coil region" evidence="10">
    <location>
        <begin position="563"/>
        <end position="639"/>
    </location>
</feature>
<accession>A0ABR1XMW1</accession>
<dbReference type="Pfam" id="PF06470">
    <property type="entry name" value="SMC_hinge"/>
    <property type="match status" value="1"/>
</dbReference>
<dbReference type="Gene3D" id="3.30.70.1620">
    <property type="match status" value="1"/>
</dbReference>
<dbReference type="Pfam" id="PF02463">
    <property type="entry name" value="SMC_N"/>
    <property type="match status" value="1"/>
</dbReference>
<comment type="similarity">
    <text evidence="3">Belongs to the SMC family. SMC1 subfamily.</text>
</comment>
<gene>
    <name evidence="13" type="ORF">IWX90DRAFT_271463</name>
</gene>
<dbReference type="CDD" id="cd03275">
    <property type="entry name" value="ABC_SMC1_euk"/>
    <property type="match status" value="2"/>
</dbReference>
<name>A0ABR1XMW1_9PEZI</name>
<organism evidence="13 14">
    <name type="scientific">Phyllosticta citrichinensis</name>
    <dbReference type="NCBI Taxonomy" id="1130410"/>
    <lineage>
        <taxon>Eukaryota</taxon>
        <taxon>Fungi</taxon>
        <taxon>Dikarya</taxon>
        <taxon>Ascomycota</taxon>
        <taxon>Pezizomycotina</taxon>
        <taxon>Dothideomycetes</taxon>
        <taxon>Dothideomycetes incertae sedis</taxon>
        <taxon>Botryosphaeriales</taxon>
        <taxon>Phyllostictaceae</taxon>
        <taxon>Phyllosticta</taxon>
    </lineage>
</organism>
<dbReference type="InterPro" id="IPR027417">
    <property type="entry name" value="P-loop_NTPase"/>
</dbReference>
<evidence type="ECO:0000313" key="14">
    <source>
        <dbReference type="Proteomes" id="UP001456524"/>
    </source>
</evidence>